<name>A0A2Z7BE47_9LAMI</name>
<evidence type="ECO:0000313" key="3">
    <source>
        <dbReference type="EMBL" id="KZV30212.1"/>
    </source>
</evidence>
<accession>A0A2Z7BE47</accession>
<gene>
    <name evidence="3" type="ORF">F511_29898</name>
</gene>
<protein>
    <recommendedName>
        <fullName evidence="2">Smr domain-containing protein</fullName>
    </recommendedName>
</protein>
<evidence type="ECO:0000313" key="4">
    <source>
        <dbReference type="Proteomes" id="UP000250235"/>
    </source>
</evidence>
<organism evidence="3 4">
    <name type="scientific">Dorcoceras hygrometricum</name>
    <dbReference type="NCBI Taxonomy" id="472368"/>
    <lineage>
        <taxon>Eukaryota</taxon>
        <taxon>Viridiplantae</taxon>
        <taxon>Streptophyta</taxon>
        <taxon>Embryophyta</taxon>
        <taxon>Tracheophyta</taxon>
        <taxon>Spermatophyta</taxon>
        <taxon>Magnoliopsida</taxon>
        <taxon>eudicotyledons</taxon>
        <taxon>Gunneridae</taxon>
        <taxon>Pentapetalae</taxon>
        <taxon>asterids</taxon>
        <taxon>lamiids</taxon>
        <taxon>Lamiales</taxon>
        <taxon>Gesneriaceae</taxon>
        <taxon>Didymocarpoideae</taxon>
        <taxon>Trichosporeae</taxon>
        <taxon>Loxocarpinae</taxon>
        <taxon>Dorcoceras</taxon>
    </lineage>
</organism>
<dbReference type="InterPro" id="IPR013899">
    <property type="entry name" value="DUF1771"/>
</dbReference>
<evidence type="ECO:0000259" key="2">
    <source>
        <dbReference type="PROSITE" id="PS50828"/>
    </source>
</evidence>
<dbReference type="Pfam" id="PF08590">
    <property type="entry name" value="DUF1771"/>
    <property type="match status" value="1"/>
</dbReference>
<dbReference type="InterPro" id="IPR036063">
    <property type="entry name" value="Smr_dom_sf"/>
</dbReference>
<dbReference type="EMBL" id="KV008406">
    <property type="protein sequence ID" value="KZV30212.1"/>
    <property type="molecule type" value="Genomic_DNA"/>
</dbReference>
<dbReference type="Proteomes" id="UP000250235">
    <property type="component" value="Unassembled WGS sequence"/>
</dbReference>
<proteinExistence type="predicted"/>
<feature type="region of interest" description="Disordered" evidence="1">
    <location>
        <begin position="80"/>
        <end position="99"/>
    </location>
</feature>
<dbReference type="PANTHER" id="PTHR47812">
    <property type="entry name" value="SMR (SMALL MUTS RELATED) DOMAIN-CONTAINING PROTEIN"/>
    <property type="match status" value="1"/>
</dbReference>
<dbReference type="SMART" id="SM00463">
    <property type="entry name" value="SMR"/>
    <property type="match status" value="1"/>
</dbReference>
<feature type="domain" description="Smr" evidence="2">
    <location>
        <begin position="277"/>
        <end position="393"/>
    </location>
</feature>
<dbReference type="PANTHER" id="PTHR47812:SF2">
    <property type="entry name" value="SMR (SMALL MUTS RELATED) DOMAIN-CONTAINING PROTEIN"/>
    <property type="match status" value="1"/>
</dbReference>
<dbReference type="OrthoDB" id="3231855at2759"/>
<dbReference type="SMART" id="SM01162">
    <property type="entry name" value="DUF1771"/>
    <property type="match status" value="1"/>
</dbReference>
<dbReference type="InterPro" id="IPR002625">
    <property type="entry name" value="Smr_dom"/>
</dbReference>
<reference evidence="3 4" key="1">
    <citation type="journal article" date="2015" name="Proc. Natl. Acad. Sci. U.S.A.">
        <title>The resurrection genome of Boea hygrometrica: A blueprint for survival of dehydration.</title>
        <authorList>
            <person name="Xiao L."/>
            <person name="Yang G."/>
            <person name="Zhang L."/>
            <person name="Yang X."/>
            <person name="Zhao S."/>
            <person name="Ji Z."/>
            <person name="Zhou Q."/>
            <person name="Hu M."/>
            <person name="Wang Y."/>
            <person name="Chen M."/>
            <person name="Xu Y."/>
            <person name="Jin H."/>
            <person name="Xiao X."/>
            <person name="Hu G."/>
            <person name="Bao F."/>
            <person name="Hu Y."/>
            <person name="Wan P."/>
            <person name="Li L."/>
            <person name="Deng X."/>
            <person name="Kuang T."/>
            <person name="Xiang C."/>
            <person name="Zhu J.K."/>
            <person name="Oliver M.J."/>
            <person name="He Y."/>
        </authorList>
    </citation>
    <scope>NUCLEOTIDE SEQUENCE [LARGE SCALE GENOMIC DNA]</scope>
    <source>
        <strain evidence="4">cv. XS01</strain>
    </source>
</reference>
<keyword evidence="4" id="KW-1185">Reference proteome</keyword>
<sequence>MNVSSSESHANGSKRISGWAEFDLKQRRTQQGLEGEVYAEPYPLLGGPTRVESLLNKNKGLVEKPFSSVVSASMNFPSFTNPDNQNSRRSVALSNLSERSCGTSSKDETYHRLEAFSPLVDESSIEDLLAGVDNDINELNYGNDQTSFVFQDVPFGERADLSFSTNESFEDNNIGCKDDAYFSPLLDLAKSLPIEPQTGQEDDDVYLFHRKDAVKMIRSASRYSKAANDAYLRGDHLSARHFSLKAKEHWTAAEKLNAKAAKGILATRNSKNDPWTLDLHGLHAMESVLALQEHLRTVESLVSSNCLANLSDVSQESLLLPGSLQSLNHVEKEKFGMQHQPLKQRPVLLQVITGKGNHSRGAAALPSAIRNFLNENRYQFDETRPGVVTIRPKFRQQLAASSSQK</sequence>
<evidence type="ECO:0000256" key="1">
    <source>
        <dbReference type="SAM" id="MobiDB-lite"/>
    </source>
</evidence>
<dbReference type="Gene3D" id="3.30.1370.110">
    <property type="match status" value="1"/>
</dbReference>
<dbReference type="AlphaFoldDB" id="A0A2Z7BE47"/>
<dbReference type="SUPFAM" id="SSF160443">
    <property type="entry name" value="SMR domain-like"/>
    <property type="match status" value="1"/>
</dbReference>
<dbReference type="PROSITE" id="PS50828">
    <property type="entry name" value="SMR"/>
    <property type="match status" value="1"/>
</dbReference>